<dbReference type="Proteomes" id="UP000827092">
    <property type="component" value="Unassembled WGS sequence"/>
</dbReference>
<dbReference type="AlphaFoldDB" id="A0AAV6VSB7"/>
<sequence>MSIFFLFILWSNGAMGDGSMLRGSTGFEGRAASDKRERVCLTNCKVLPGRQSEANPHALAYVGHPKRYRFAQESFLFLGLRAKGVQLHLSNFTFKHYNLETIVQV</sequence>
<evidence type="ECO:0000256" key="1">
    <source>
        <dbReference type="SAM" id="SignalP"/>
    </source>
</evidence>
<keyword evidence="3" id="KW-1185">Reference proteome</keyword>
<proteinExistence type="predicted"/>
<keyword evidence="1" id="KW-0732">Signal</keyword>
<feature type="signal peptide" evidence="1">
    <location>
        <begin position="1"/>
        <end position="16"/>
    </location>
</feature>
<evidence type="ECO:0000313" key="3">
    <source>
        <dbReference type="Proteomes" id="UP000827092"/>
    </source>
</evidence>
<organism evidence="2 3">
    <name type="scientific">Oedothorax gibbosus</name>
    <dbReference type="NCBI Taxonomy" id="931172"/>
    <lineage>
        <taxon>Eukaryota</taxon>
        <taxon>Metazoa</taxon>
        <taxon>Ecdysozoa</taxon>
        <taxon>Arthropoda</taxon>
        <taxon>Chelicerata</taxon>
        <taxon>Arachnida</taxon>
        <taxon>Araneae</taxon>
        <taxon>Araneomorphae</taxon>
        <taxon>Entelegynae</taxon>
        <taxon>Araneoidea</taxon>
        <taxon>Linyphiidae</taxon>
        <taxon>Erigoninae</taxon>
        <taxon>Oedothorax</taxon>
    </lineage>
</organism>
<comment type="caution">
    <text evidence="2">The sequence shown here is derived from an EMBL/GenBank/DDBJ whole genome shotgun (WGS) entry which is preliminary data.</text>
</comment>
<evidence type="ECO:0000313" key="2">
    <source>
        <dbReference type="EMBL" id="KAG8198371.1"/>
    </source>
</evidence>
<reference evidence="2 3" key="1">
    <citation type="journal article" date="2022" name="Nat. Ecol. Evol.">
        <title>A masculinizing supergene underlies an exaggerated male reproductive morph in a spider.</title>
        <authorList>
            <person name="Hendrickx F."/>
            <person name="De Corte Z."/>
            <person name="Sonet G."/>
            <person name="Van Belleghem S.M."/>
            <person name="Kostlbacher S."/>
            <person name="Vangestel C."/>
        </authorList>
    </citation>
    <scope>NUCLEOTIDE SEQUENCE [LARGE SCALE GENOMIC DNA]</scope>
    <source>
        <strain evidence="2">W744_W776</strain>
    </source>
</reference>
<feature type="chain" id="PRO_5043596813" description="Secreted protein" evidence="1">
    <location>
        <begin position="17"/>
        <end position="105"/>
    </location>
</feature>
<protein>
    <recommendedName>
        <fullName evidence="4">Secreted protein</fullName>
    </recommendedName>
</protein>
<gene>
    <name evidence="2" type="ORF">JTE90_021616</name>
</gene>
<name>A0AAV6VSB7_9ARAC</name>
<dbReference type="EMBL" id="JAFNEN010000041">
    <property type="protein sequence ID" value="KAG8198371.1"/>
    <property type="molecule type" value="Genomic_DNA"/>
</dbReference>
<accession>A0AAV6VSB7</accession>
<evidence type="ECO:0008006" key="4">
    <source>
        <dbReference type="Google" id="ProtNLM"/>
    </source>
</evidence>